<accession>A0ABQ8U0S9</accession>
<keyword evidence="1" id="KW-0472">Membrane</keyword>
<evidence type="ECO:0000313" key="3">
    <source>
        <dbReference type="Proteomes" id="UP001148838"/>
    </source>
</evidence>
<reference evidence="2 3" key="1">
    <citation type="journal article" date="2022" name="Allergy">
        <title>Genome assembly and annotation of Periplaneta americana reveal a comprehensive cockroach allergen profile.</title>
        <authorList>
            <person name="Wang L."/>
            <person name="Xiong Q."/>
            <person name="Saelim N."/>
            <person name="Wang L."/>
            <person name="Nong W."/>
            <person name="Wan A.T."/>
            <person name="Shi M."/>
            <person name="Liu X."/>
            <person name="Cao Q."/>
            <person name="Hui J.H.L."/>
            <person name="Sookrung N."/>
            <person name="Leung T.F."/>
            <person name="Tungtrongchitr A."/>
            <person name="Tsui S.K.W."/>
        </authorList>
    </citation>
    <scope>NUCLEOTIDE SEQUENCE [LARGE SCALE GENOMIC DNA]</scope>
    <source>
        <strain evidence="2">PWHHKU_190912</strain>
    </source>
</reference>
<comment type="caution">
    <text evidence="2">The sequence shown here is derived from an EMBL/GenBank/DDBJ whole genome shotgun (WGS) entry which is preliminary data.</text>
</comment>
<evidence type="ECO:0000256" key="1">
    <source>
        <dbReference type="SAM" id="Phobius"/>
    </source>
</evidence>
<protein>
    <submittedName>
        <fullName evidence="2">Uncharacterized protein</fullName>
    </submittedName>
</protein>
<keyword evidence="1" id="KW-0812">Transmembrane</keyword>
<name>A0ABQ8U0S9_PERAM</name>
<proteinExistence type="predicted"/>
<dbReference type="EMBL" id="JAJSOF020000001">
    <property type="protein sequence ID" value="KAJ4451651.1"/>
    <property type="molecule type" value="Genomic_DNA"/>
</dbReference>
<sequence>MVSALRDHPPSYNTIKLGVAKFKRGRTDIKILHHDGRPVSVITPEYIDAVHDMILHDRRTDLKVQCNHQLRMDVYAIFHQCAGNEETHRLEGAGKVEQTLCGITSFFIQYTCIPFKRNQRSSNDPQIRIIIIIIIIIIITRIIIRHCGTMVSNMFKKSTVNFNVICVLVDSCCVADLRPFKTPKIQEIATGVPVIIRWGAWLNGALCYATYYKEVKTVIDVLYDNESSSIPIVKFNNMPYFRFAPITSCDVERSFSLYKKCFTEKKTDI</sequence>
<gene>
    <name evidence="2" type="ORF">ANN_03120</name>
</gene>
<feature type="transmembrane region" description="Helical" evidence="1">
    <location>
        <begin position="127"/>
        <end position="144"/>
    </location>
</feature>
<keyword evidence="1" id="KW-1133">Transmembrane helix</keyword>
<organism evidence="2 3">
    <name type="scientific">Periplaneta americana</name>
    <name type="common">American cockroach</name>
    <name type="synonym">Blatta americana</name>
    <dbReference type="NCBI Taxonomy" id="6978"/>
    <lineage>
        <taxon>Eukaryota</taxon>
        <taxon>Metazoa</taxon>
        <taxon>Ecdysozoa</taxon>
        <taxon>Arthropoda</taxon>
        <taxon>Hexapoda</taxon>
        <taxon>Insecta</taxon>
        <taxon>Pterygota</taxon>
        <taxon>Neoptera</taxon>
        <taxon>Polyneoptera</taxon>
        <taxon>Dictyoptera</taxon>
        <taxon>Blattodea</taxon>
        <taxon>Blattoidea</taxon>
        <taxon>Blattidae</taxon>
        <taxon>Blattinae</taxon>
        <taxon>Periplaneta</taxon>
    </lineage>
</organism>
<dbReference type="Proteomes" id="UP001148838">
    <property type="component" value="Unassembled WGS sequence"/>
</dbReference>
<keyword evidence="3" id="KW-1185">Reference proteome</keyword>
<evidence type="ECO:0000313" key="2">
    <source>
        <dbReference type="EMBL" id="KAJ4451651.1"/>
    </source>
</evidence>